<keyword evidence="3" id="KW-1185">Reference proteome</keyword>
<sequence>LFPNLYTLSLQRSATVAQVWSQQGWNLVFRRALNDWEIEDVAKLLEVLNTPPAISQRKDKPIWKLNSKGMFTVKSCYWRINVNQSVTKIWPWKLVWKTRSPLKVACFVWLVIRKACLTHEALQKRGMQFCSRCFMCEQKAEVNNHLFIHCKAASKLWNMFLCILGVSWVMPKTTIELLNSWTRIGNKGKSEDWWKTIQACIWWTLWKERNARCFEGQNDSFRKIEMKCLSFIFLV</sequence>
<dbReference type="PANTHER" id="PTHR36617">
    <property type="entry name" value="PROTEIN, PUTATIVE-RELATED"/>
    <property type="match status" value="1"/>
</dbReference>
<organism evidence="2 3">
    <name type="scientific">Solanum verrucosum</name>
    <dbReference type="NCBI Taxonomy" id="315347"/>
    <lineage>
        <taxon>Eukaryota</taxon>
        <taxon>Viridiplantae</taxon>
        <taxon>Streptophyta</taxon>
        <taxon>Embryophyta</taxon>
        <taxon>Tracheophyta</taxon>
        <taxon>Spermatophyta</taxon>
        <taxon>Magnoliopsida</taxon>
        <taxon>eudicotyledons</taxon>
        <taxon>Gunneridae</taxon>
        <taxon>Pentapetalae</taxon>
        <taxon>asterids</taxon>
        <taxon>lamiids</taxon>
        <taxon>Solanales</taxon>
        <taxon>Solanaceae</taxon>
        <taxon>Solanoideae</taxon>
        <taxon>Solaneae</taxon>
        <taxon>Solanum</taxon>
    </lineage>
</organism>
<gene>
    <name evidence="2" type="ORF">MTR67_051913</name>
</gene>
<dbReference type="Pfam" id="PF13966">
    <property type="entry name" value="zf-RVT"/>
    <property type="match status" value="1"/>
</dbReference>
<dbReference type="AlphaFoldDB" id="A0AAF0V8C0"/>
<dbReference type="PANTHER" id="PTHR36617:SF16">
    <property type="entry name" value="OS04G0516500 PROTEIN"/>
    <property type="match status" value="1"/>
</dbReference>
<reference evidence="2" key="1">
    <citation type="submission" date="2023-08" db="EMBL/GenBank/DDBJ databases">
        <title>A de novo genome assembly of Solanum verrucosum Schlechtendal, a Mexican diploid species geographically isolated from the other diploid A-genome species in potato relatives.</title>
        <authorList>
            <person name="Hosaka K."/>
        </authorList>
    </citation>
    <scope>NUCLEOTIDE SEQUENCE</scope>
    <source>
        <tissue evidence="2">Young leaves</tissue>
    </source>
</reference>
<dbReference type="InterPro" id="IPR026960">
    <property type="entry name" value="RVT-Znf"/>
</dbReference>
<evidence type="ECO:0000313" key="2">
    <source>
        <dbReference type="EMBL" id="WMV58528.1"/>
    </source>
</evidence>
<dbReference type="Proteomes" id="UP001234989">
    <property type="component" value="Chromosome 12"/>
</dbReference>
<protein>
    <recommendedName>
        <fullName evidence="1">Reverse transcriptase zinc-binding domain-containing protein</fullName>
    </recommendedName>
</protein>
<name>A0AAF0V8C0_SOLVR</name>
<feature type="non-terminal residue" evidence="2">
    <location>
        <position position="1"/>
    </location>
</feature>
<evidence type="ECO:0000313" key="3">
    <source>
        <dbReference type="Proteomes" id="UP001234989"/>
    </source>
</evidence>
<feature type="domain" description="Reverse transcriptase zinc-binding" evidence="1">
    <location>
        <begin position="71"/>
        <end position="157"/>
    </location>
</feature>
<dbReference type="EMBL" id="CP133623">
    <property type="protein sequence ID" value="WMV58528.1"/>
    <property type="molecule type" value="Genomic_DNA"/>
</dbReference>
<evidence type="ECO:0000259" key="1">
    <source>
        <dbReference type="Pfam" id="PF13966"/>
    </source>
</evidence>
<accession>A0AAF0V8C0</accession>
<proteinExistence type="predicted"/>